<organism evidence="2 3">
    <name type="scientific">Rurimicrobium arvi</name>
    <dbReference type="NCBI Taxonomy" id="2049916"/>
    <lineage>
        <taxon>Bacteria</taxon>
        <taxon>Pseudomonadati</taxon>
        <taxon>Bacteroidota</taxon>
        <taxon>Chitinophagia</taxon>
        <taxon>Chitinophagales</taxon>
        <taxon>Chitinophagaceae</taxon>
        <taxon>Rurimicrobium</taxon>
    </lineage>
</organism>
<name>A0ABP8MQS1_9BACT</name>
<dbReference type="NCBIfam" id="TIGR04183">
    <property type="entry name" value="Por_Secre_tail"/>
    <property type="match status" value="1"/>
</dbReference>
<dbReference type="EMBL" id="BAABEZ010000020">
    <property type="protein sequence ID" value="GAA4453095.1"/>
    <property type="molecule type" value="Genomic_DNA"/>
</dbReference>
<protein>
    <recommendedName>
        <fullName evidence="1">Secretion system C-terminal sorting domain-containing protein</fullName>
    </recommendedName>
</protein>
<dbReference type="InterPro" id="IPR026444">
    <property type="entry name" value="Secre_tail"/>
</dbReference>
<feature type="domain" description="Secretion system C-terminal sorting" evidence="1">
    <location>
        <begin position="515"/>
        <end position="577"/>
    </location>
</feature>
<reference evidence="3" key="1">
    <citation type="journal article" date="2019" name="Int. J. Syst. Evol. Microbiol.">
        <title>The Global Catalogue of Microorganisms (GCM) 10K type strain sequencing project: providing services to taxonomists for standard genome sequencing and annotation.</title>
        <authorList>
            <consortium name="The Broad Institute Genomics Platform"/>
            <consortium name="The Broad Institute Genome Sequencing Center for Infectious Disease"/>
            <person name="Wu L."/>
            <person name="Ma J."/>
        </authorList>
    </citation>
    <scope>NUCLEOTIDE SEQUENCE [LARGE SCALE GENOMIC DNA]</scope>
    <source>
        <strain evidence="3">JCM 31921</strain>
    </source>
</reference>
<evidence type="ECO:0000313" key="2">
    <source>
        <dbReference type="EMBL" id="GAA4453095.1"/>
    </source>
</evidence>
<keyword evidence="3" id="KW-1185">Reference proteome</keyword>
<gene>
    <name evidence="2" type="ORF">GCM10023092_12970</name>
</gene>
<dbReference type="Pfam" id="PF18962">
    <property type="entry name" value="Por_Secre_tail"/>
    <property type="match status" value="1"/>
</dbReference>
<evidence type="ECO:0000313" key="3">
    <source>
        <dbReference type="Proteomes" id="UP001501410"/>
    </source>
</evidence>
<sequence length="589" mass="64035">MIVVKKYSILTFFIALLLIGNAALGQQGLTGVFGTYIGTRECINGTRAMGGDVEIAAKGNLQITNTGDLAVFGSFTNSGVLEILPGGSLHLYGDVQNGGAIIAHKGAHIYFYGNRWKNTIYASFQDGLPANSEAGGELLFVGTRPDIAPDWLAGTKALEGYSGGASAQYWEGASSAMDAAIRLQNSNGVYLSNSAAMIEGSLQWDVADGMLFLGNNDLIFTANGSVLNYGPHGFAITDGDGHVVKQRLDGGPWTFPLGPRPEEYTPASIQSVFSNTYHVNVKPYNLSTSIEEQLWREADGMNYTWNIYADRSEIPSTIALQHNSASNNLKFDSDANFVTRYGLDTSNSDGDFWNPGYWELNKATKSQPGILSSFGAVAAAELNWRTYKWLATSASSPYAYYTKSSTGFRPLKTSQVWMITAFPDNCNAVVEFSSGSEFGVIQYQVQRSSDGVNFSVVGTFQPQGDSSTYTFRDLPPETGDYYYRIALLDPMGSYSLSAVTKVSVNCQMLDPEIHLFPNPASEYITITGMTGNSDLVLLNLAGQPLYQAKTDRATHTINVRDLADETYIVRVQSGPRFTTTAIKFVKVHQ</sequence>
<dbReference type="Proteomes" id="UP001501410">
    <property type="component" value="Unassembled WGS sequence"/>
</dbReference>
<accession>A0ABP8MQS1</accession>
<comment type="caution">
    <text evidence="2">The sequence shown here is derived from an EMBL/GenBank/DDBJ whole genome shotgun (WGS) entry which is preliminary data.</text>
</comment>
<evidence type="ECO:0000259" key="1">
    <source>
        <dbReference type="Pfam" id="PF18962"/>
    </source>
</evidence>
<proteinExistence type="predicted"/>